<dbReference type="InterPro" id="IPR017850">
    <property type="entry name" value="Alkaline_phosphatase_core_sf"/>
</dbReference>
<name>A0A1X7KQB2_9FLAO</name>
<evidence type="ECO:0000313" key="4">
    <source>
        <dbReference type="Proteomes" id="UP000193420"/>
    </source>
</evidence>
<dbReference type="STRING" id="188872.SAMN03080602_03170"/>
<dbReference type="InterPro" id="IPR050738">
    <property type="entry name" value="Sulfatase"/>
</dbReference>
<comment type="similarity">
    <text evidence="1">Belongs to the sulfatase family.</text>
</comment>
<dbReference type="Pfam" id="PF01663">
    <property type="entry name" value="Phosphodiest"/>
    <property type="match status" value="1"/>
</dbReference>
<dbReference type="AlphaFoldDB" id="A0A1X7KQB2"/>
<sequence length="323" mass="36450">MNLAYRFLPTILLLIVFTACSNSSIETDDSTPIYPPNNYKTKNVVVIIMDGARYSETWGDITQQYIPKISGQLASKGIINTSFYNNGPTWTISGHAAITTGHYQDLNNSGKEIPKYSSIFQNFRKAKNVKAASTWMISSKDKLEVLNNCVDSNWKNKYQPNTNCGVNGLGSGYREDAVTFEKILEILTNDQPQLTLINLREPDFSGHTGNWNDYLDGLRASDEYIYKIWQFLENNPFYQGKTSLFITNDHGRHLDDLGGFSSHGDDCDGCRHILFYAHGPDFKQNAVIDIKRELIDIPSTIAELLGFPMPDRSGKVMTELFLK</sequence>
<dbReference type="PROSITE" id="PS51257">
    <property type="entry name" value="PROKAR_LIPOPROTEIN"/>
    <property type="match status" value="1"/>
</dbReference>
<protein>
    <submittedName>
        <fullName evidence="3">Phosphoglycerate mutase</fullName>
    </submittedName>
</protein>
<feature type="signal peptide" evidence="2">
    <location>
        <begin position="1"/>
        <end position="21"/>
    </location>
</feature>
<dbReference type="RefSeq" id="WP_176225647.1">
    <property type="nucleotide sequence ID" value="NZ_FXAO01000007.1"/>
</dbReference>
<dbReference type="InterPro" id="IPR002591">
    <property type="entry name" value="Phosphodiest/P_Trfase"/>
</dbReference>
<dbReference type="GO" id="GO:0004065">
    <property type="term" value="F:arylsulfatase activity"/>
    <property type="evidence" value="ECO:0007669"/>
    <property type="project" value="TreeGrafter"/>
</dbReference>
<evidence type="ECO:0000256" key="1">
    <source>
        <dbReference type="ARBA" id="ARBA00008779"/>
    </source>
</evidence>
<gene>
    <name evidence="3" type="ORF">SAMN03080602_03170</name>
</gene>
<dbReference type="SUPFAM" id="SSF53649">
    <property type="entry name" value="Alkaline phosphatase-like"/>
    <property type="match status" value="1"/>
</dbReference>
<organism evidence="3 4">
    <name type="scientific">Arenibacter troitsensis</name>
    <dbReference type="NCBI Taxonomy" id="188872"/>
    <lineage>
        <taxon>Bacteria</taxon>
        <taxon>Pseudomonadati</taxon>
        <taxon>Bacteroidota</taxon>
        <taxon>Flavobacteriia</taxon>
        <taxon>Flavobacteriales</taxon>
        <taxon>Flavobacteriaceae</taxon>
        <taxon>Arenibacter</taxon>
    </lineage>
</organism>
<dbReference type="Gene3D" id="3.40.720.10">
    <property type="entry name" value="Alkaline Phosphatase, subunit A"/>
    <property type="match status" value="1"/>
</dbReference>
<feature type="chain" id="PRO_5013140993" evidence="2">
    <location>
        <begin position="22"/>
        <end position="323"/>
    </location>
</feature>
<keyword evidence="4" id="KW-1185">Reference proteome</keyword>
<evidence type="ECO:0000313" key="3">
    <source>
        <dbReference type="EMBL" id="SMG43589.1"/>
    </source>
</evidence>
<accession>A0A1X7KQB2</accession>
<dbReference type="PANTHER" id="PTHR42693">
    <property type="entry name" value="ARYLSULFATASE FAMILY MEMBER"/>
    <property type="match status" value="1"/>
</dbReference>
<evidence type="ECO:0000256" key="2">
    <source>
        <dbReference type="SAM" id="SignalP"/>
    </source>
</evidence>
<keyword evidence="2" id="KW-0732">Signal</keyword>
<dbReference type="PANTHER" id="PTHR42693:SF33">
    <property type="entry name" value="ARYLSULFATASE"/>
    <property type="match status" value="1"/>
</dbReference>
<proteinExistence type="inferred from homology"/>
<dbReference type="Proteomes" id="UP000193420">
    <property type="component" value="Unassembled WGS sequence"/>
</dbReference>
<reference evidence="4" key="1">
    <citation type="submission" date="2017-04" db="EMBL/GenBank/DDBJ databases">
        <authorList>
            <person name="Varghese N."/>
            <person name="Submissions S."/>
        </authorList>
    </citation>
    <scope>NUCLEOTIDE SEQUENCE [LARGE SCALE GENOMIC DNA]</scope>
    <source>
        <strain evidence="4">DSM 19835</strain>
    </source>
</reference>
<dbReference type="EMBL" id="FXAO01000007">
    <property type="protein sequence ID" value="SMG43589.1"/>
    <property type="molecule type" value="Genomic_DNA"/>
</dbReference>